<dbReference type="GO" id="GO:0006351">
    <property type="term" value="P:DNA-templated transcription"/>
    <property type="evidence" value="ECO:0007669"/>
    <property type="project" value="TreeGrafter"/>
</dbReference>
<dbReference type="PRINTS" id="PR00039">
    <property type="entry name" value="HTHLYSR"/>
</dbReference>
<dbReference type="CDD" id="cd08432">
    <property type="entry name" value="PBP2_GcdR_TrpI_HvrB_AmpR_like"/>
    <property type="match status" value="1"/>
</dbReference>
<evidence type="ECO:0000313" key="6">
    <source>
        <dbReference type="EMBL" id="VVP07879.1"/>
    </source>
</evidence>
<dbReference type="SUPFAM" id="SSF53850">
    <property type="entry name" value="Periplasmic binding protein-like II"/>
    <property type="match status" value="1"/>
</dbReference>
<dbReference type="InterPro" id="IPR000847">
    <property type="entry name" value="LysR_HTH_N"/>
</dbReference>
<protein>
    <submittedName>
        <fullName evidence="6">Glycine cleavage system transcriptional activator</fullName>
    </submittedName>
</protein>
<dbReference type="FunFam" id="1.10.10.10:FF:000001">
    <property type="entry name" value="LysR family transcriptional regulator"/>
    <property type="match status" value="1"/>
</dbReference>
<dbReference type="InterPro" id="IPR005119">
    <property type="entry name" value="LysR_subst-bd"/>
</dbReference>
<sequence>MVAFITGAEFMRRLPSLAALRTFECAARHAHFGRAAAELCVTDSAVSHQIRQLEEHLGVSLFIREGRQIRPTMAAGRLMQSLQHAFELIGEACDELRDPSSLAVLRLAVTAELAQKWLMSRLTDFYARYPHITLHLYEQPIDATAPGEDIDLAITYGTGPVDSSAYFVRPLPALQFFPVCSPGLFNQGTLKTPKDLARHCLLHDDQDGKTWTAWLTSHAGDQRPERQLYFAHAGLALEAAAQGQGVAMGDNLTAQEDLLSGRLVRPFTASMTALGQYALVCERVRLERPAVAQMLEWFNDQLID</sequence>
<accession>A0A5E7L2I5</accession>
<evidence type="ECO:0000256" key="3">
    <source>
        <dbReference type="ARBA" id="ARBA00023125"/>
    </source>
</evidence>
<evidence type="ECO:0000259" key="5">
    <source>
        <dbReference type="PROSITE" id="PS50931"/>
    </source>
</evidence>
<keyword evidence="3" id="KW-0238">DNA-binding</keyword>
<name>A0A5E7L2I5_PSEFL</name>
<dbReference type="PANTHER" id="PTHR30537:SF74">
    <property type="entry name" value="HTH-TYPE TRANSCRIPTIONAL REGULATOR TRPI"/>
    <property type="match status" value="1"/>
</dbReference>
<evidence type="ECO:0000313" key="7">
    <source>
        <dbReference type="Proteomes" id="UP000349468"/>
    </source>
</evidence>
<dbReference type="InterPro" id="IPR036388">
    <property type="entry name" value="WH-like_DNA-bd_sf"/>
</dbReference>
<dbReference type="GO" id="GO:0003700">
    <property type="term" value="F:DNA-binding transcription factor activity"/>
    <property type="evidence" value="ECO:0007669"/>
    <property type="project" value="InterPro"/>
</dbReference>
<dbReference type="AlphaFoldDB" id="A0A5E7L2I5"/>
<dbReference type="SUPFAM" id="SSF46785">
    <property type="entry name" value="Winged helix' DNA-binding domain"/>
    <property type="match status" value="1"/>
</dbReference>
<dbReference type="InterPro" id="IPR036390">
    <property type="entry name" value="WH_DNA-bd_sf"/>
</dbReference>
<evidence type="ECO:0000256" key="4">
    <source>
        <dbReference type="ARBA" id="ARBA00023163"/>
    </source>
</evidence>
<dbReference type="InterPro" id="IPR058163">
    <property type="entry name" value="LysR-type_TF_proteobact-type"/>
</dbReference>
<dbReference type="PROSITE" id="PS50931">
    <property type="entry name" value="HTH_LYSR"/>
    <property type="match status" value="1"/>
</dbReference>
<dbReference type="Pfam" id="PF00126">
    <property type="entry name" value="HTH_1"/>
    <property type="match status" value="1"/>
</dbReference>
<dbReference type="GO" id="GO:0043565">
    <property type="term" value="F:sequence-specific DNA binding"/>
    <property type="evidence" value="ECO:0007669"/>
    <property type="project" value="TreeGrafter"/>
</dbReference>
<dbReference type="Gene3D" id="1.10.10.10">
    <property type="entry name" value="Winged helix-like DNA-binding domain superfamily/Winged helix DNA-binding domain"/>
    <property type="match status" value="1"/>
</dbReference>
<evidence type="ECO:0000256" key="2">
    <source>
        <dbReference type="ARBA" id="ARBA00023015"/>
    </source>
</evidence>
<reference evidence="6 7" key="1">
    <citation type="submission" date="2019-09" db="EMBL/GenBank/DDBJ databases">
        <authorList>
            <person name="Chandra G."/>
            <person name="Truman W A."/>
        </authorList>
    </citation>
    <scope>NUCLEOTIDE SEQUENCE [LARGE SCALE GENOMIC DNA]</scope>
    <source>
        <strain evidence="6">PS870</strain>
    </source>
</reference>
<proteinExistence type="inferred from homology"/>
<dbReference type="Proteomes" id="UP000349468">
    <property type="component" value="Unassembled WGS sequence"/>
</dbReference>
<keyword evidence="4" id="KW-0804">Transcription</keyword>
<organism evidence="6 7">
    <name type="scientific">Pseudomonas fluorescens</name>
    <dbReference type="NCBI Taxonomy" id="294"/>
    <lineage>
        <taxon>Bacteria</taxon>
        <taxon>Pseudomonadati</taxon>
        <taxon>Pseudomonadota</taxon>
        <taxon>Gammaproteobacteria</taxon>
        <taxon>Pseudomonadales</taxon>
        <taxon>Pseudomonadaceae</taxon>
        <taxon>Pseudomonas</taxon>
    </lineage>
</organism>
<gene>
    <name evidence="6" type="primary">gcvA_5</name>
    <name evidence="6" type="ORF">PS870_03156</name>
</gene>
<evidence type="ECO:0000256" key="1">
    <source>
        <dbReference type="ARBA" id="ARBA00009437"/>
    </source>
</evidence>
<dbReference type="PANTHER" id="PTHR30537">
    <property type="entry name" value="HTH-TYPE TRANSCRIPTIONAL REGULATOR"/>
    <property type="match status" value="1"/>
</dbReference>
<keyword evidence="2" id="KW-0805">Transcription regulation</keyword>
<dbReference type="EMBL" id="CABVIK010000009">
    <property type="protein sequence ID" value="VVP07879.1"/>
    <property type="molecule type" value="Genomic_DNA"/>
</dbReference>
<feature type="domain" description="HTH lysR-type" evidence="5">
    <location>
        <begin position="15"/>
        <end position="72"/>
    </location>
</feature>
<comment type="similarity">
    <text evidence="1">Belongs to the LysR transcriptional regulatory family.</text>
</comment>
<dbReference type="Gene3D" id="3.40.190.10">
    <property type="entry name" value="Periplasmic binding protein-like II"/>
    <property type="match status" value="2"/>
</dbReference>
<dbReference type="Pfam" id="PF03466">
    <property type="entry name" value="LysR_substrate"/>
    <property type="match status" value="1"/>
</dbReference>